<dbReference type="Proteomes" id="UP001642409">
    <property type="component" value="Unassembled WGS sequence"/>
</dbReference>
<gene>
    <name evidence="2" type="ORF">HINF_LOCUS20282</name>
    <name evidence="1" type="ORF">HINF_LOCUS63488</name>
</gene>
<organism evidence="1">
    <name type="scientific">Hexamita inflata</name>
    <dbReference type="NCBI Taxonomy" id="28002"/>
    <lineage>
        <taxon>Eukaryota</taxon>
        <taxon>Metamonada</taxon>
        <taxon>Diplomonadida</taxon>
        <taxon>Hexamitidae</taxon>
        <taxon>Hexamitinae</taxon>
        <taxon>Hexamita</taxon>
    </lineage>
</organism>
<accession>A0AA86RLK9</accession>
<evidence type="ECO:0000313" key="3">
    <source>
        <dbReference type="Proteomes" id="UP001642409"/>
    </source>
</evidence>
<dbReference type="AlphaFoldDB" id="A0AA86RLK9"/>
<evidence type="ECO:0000313" key="2">
    <source>
        <dbReference type="EMBL" id="CAL6006694.1"/>
    </source>
</evidence>
<name>A0AA86RLK9_9EUKA</name>
<sequence>MQLIYHKGVTFKYVMTLFPLQTQKHYVAADTLVPRSKPVIPKKVTKITSEVSQQCQFKCRTNLCRLRRHSELQSQKMRYAIEINLWQRYYVTQWIAMICGMKME</sequence>
<proteinExistence type="predicted"/>
<comment type="caution">
    <text evidence="1">The sequence shown here is derived from an EMBL/GenBank/DDBJ whole genome shotgun (WGS) entry which is preliminary data.</text>
</comment>
<reference evidence="2 3" key="2">
    <citation type="submission" date="2024-07" db="EMBL/GenBank/DDBJ databases">
        <authorList>
            <person name="Akdeniz Z."/>
        </authorList>
    </citation>
    <scope>NUCLEOTIDE SEQUENCE [LARGE SCALE GENOMIC DNA]</scope>
</reference>
<dbReference type="EMBL" id="CAXDID020000054">
    <property type="protein sequence ID" value="CAL6006694.1"/>
    <property type="molecule type" value="Genomic_DNA"/>
</dbReference>
<reference evidence="1" key="1">
    <citation type="submission" date="2023-06" db="EMBL/GenBank/DDBJ databases">
        <authorList>
            <person name="Kurt Z."/>
        </authorList>
    </citation>
    <scope>NUCLEOTIDE SEQUENCE</scope>
</reference>
<evidence type="ECO:0000313" key="1">
    <source>
        <dbReference type="EMBL" id="CAI9975843.1"/>
    </source>
</evidence>
<protein>
    <submittedName>
        <fullName evidence="2">Hypothetical_protein</fullName>
    </submittedName>
</protein>
<keyword evidence="3" id="KW-1185">Reference proteome</keyword>
<dbReference type="EMBL" id="CATOUU010001170">
    <property type="protein sequence ID" value="CAI9975843.1"/>
    <property type="molecule type" value="Genomic_DNA"/>
</dbReference>